<name>A0A2P2NWE6_RHIMU</name>
<dbReference type="EMBL" id="GGEC01066362">
    <property type="protein sequence ID" value="MBX46846.1"/>
    <property type="molecule type" value="Transcribed_RNA"/>
</dbReference>
<reference evidence="1" key="1">
    <citation type="submission" date="2018-02" db="EMBL/GenBank/DDBJ databases">
        <title>Rhizophora mucronata_Transcriptome.</title>
        <authorList>
            <person name="Meera S.P."/>
            <person name="Sreeshan A."/>
            <person name="Augustine A."/>
        </authorList>
    </citation>
    <scope>NUCLEOTIDE SEQUENCE</scope>
    <source>
        <tissue evidence="1">Leaf</tissue>
    </source>
</reference>
<evidence type="ECO:0000313" key="1">
    <source>
        <dbReference type="EMBL" id="MBX46846.1"/>
    </source>
</evidence>
<organism evidence="1">
    <name type="scientific">Rhizophora mucronata</name>
    <name type="common">Asiatic mangrove</name>
    <dbReference type="NCBI Taxonomy" id="61149"/>
    <lineage>
        <taxon>Eukaryota</taxon>
        <taxon>Viridiplantae</taxon>
        <taxon>Streptophyta</taxon>
        <taxon>Embryophyta</taxon>
        <taxon>Tracheophyta</taxon>
        <taxon>Spermatophyta</taxon>
        <taxon>Magnoliopsida</taxon>
        <taxon>eudicotyledons</taxon>
        <taxon>Gunneridae</taxon>
        <taxon>Pentapetalae</taxon>
        <taxon>rosids</taxon>
        <taxon>fabids</taxon>
        <taxon>Malpighiales</taxon>
        <taxon>Rhizophoraceae</taxon>
        <taxon>Rhizophora</taxon>
    </lineage>
</organism>
<proteinExistence type="predicted"/>
<protein>
    <submittedName>
        <fullName evidence="1">Uncharacterized protein</fullName>
    </submittedName>
</protein>
<dbReference type="AlphaFoldDB" id="A0A2P2NWE6"/>
<sequence>MLIKYMRWPYQLITTLVIELSTDILATLKKSLER</sequence>
<accession>A0A2P2NWE6</accession>